<reference evidence="1" key="1">
    <citation type="submission" date="2020-05" db="EMBL/GenBank/DDBJ databases">
        <authorList>
            <person name="Chiriac C."/>
            <person name="Salcher M."/>
            <person name="Ghai R."/>
            <person name="Kavagutti S V."/>
        </authorList>
    </citation>
    <scope>NUCLEOTIDE SEQUENCE</scope>
</reference>
<proteinExistence type="predicted"/>
<evidence type="ECO:0000313" key="1">
    <source>
        <dbReference type="EMBL" id="CAB5178908.1"/>
    </source>
</evidence>
<dbReference type="EMBL" id="LR798206">
    <property type="protein sequence ID" value="CAB5178908.1"/>
    <property type="molecule type" value="Genomic_DNA"/>
</dbReference>
<gene>
    <name evidence="1" type="ORF">UFOVP157_51</name>
</gene>
<accession>A0A6J7WAK6</accession>
<name>A0A6J7WAK6_9CAUD</name>
<protein>
    <submittedName>
        <fullName evidence="1">Uncharacterized protein</fullName>
    </submittedName>
</protein>
<sequence>MIYEFRNPMPVNTPLGGGMLVYVRDGGAFCNDTFAIVLIDSGELRHFDSTQFTFLENPTHEIKNKYEQK</sequence>
<organism evidence="1">
    <name type="scientific">uncultured Caudovirales phage</name>
    <dbReference type="NCBI Taxonomy" id="2100421"/>
    <lineage>
        <taxon>Viruses</taxon>
        <taxon>Duplodnaviria</taxon>
        <taxon>Heunggongvirae</taxon>
        <taxon>Uroviricota</taxon>
        <taxon>Caudoviricetes</taxon>
        <taxon>Peduoviridae</taxon>
        <taxon>Maltschvirus</taxon>
        <taxon>Maltschvirus maltsch</taxon>
    </lineage>
</organism>